<feature type="domain" description="F-box" evidence="1">
    <location>
        <begin position="61"/>
        <end position="106"/>
    </location>
</feature>
<comment type="caution">
    <text evidence="2">The sequence shown here is derived from an EMBL/GenBank/DDBJ whole genome shotgun (WGS) entry which is preliminary data.</text>
</comment>
<dbReference type="GeneID" id="73471328"/>
<dbReference type="RefSeq" id="XP_049262158.1">
    <property type="nucleotide sequence ID" value="XM_049408497.1"/>
</dbReference>
<name>A0A8J5UUV7_9ASCO</name>
<protein>
    <recommendedName>
        <fullName evidence="1">F-box domain-containing protein</fullName>
    </recommendedName>
</protein>
<sequence>MAELFKDWTDTPGGITINKLEAQLAINNAPKEESSLEILLDEVKQLRIQVNELLKPKNDMSKGIFILPNEILRIILSYLNQMDTIHLALTHRSFDKVCKEKLFKSLYVDEVPILINIPKKLYSPFYMKYTIIHSDRFFELLSSFHYKPELIKSILFVNDEFVSYKTLSYIIKDATNCSIRFQHITAADTKIWIIAHQKTTRSDYFMFNYGSADVNPREIPEGARLVSAHQFLDRVVNEMALSKMKRLKSITLIDPPSFVVDEPIVVDELYLTGTTDTLLRDILKWFALSKIRRLQVWCDEQTFPDTMCSLAPELQSLRALELNFESWDDWQKFTEKLKRDSNVL</sequence>
<reference evidence="2 3" key="1">
    <citation type="journal article" date="2021" name="DNA Res.">
        <title>Genome analysis of Candida subhashii reveals its hybrid nature and dual mitochondrial genome conformations.</title>
        <authorList>
            <person name="Mixao V."/>
            <person name="Hegedusova E."/>
            <person name="Saus E."/>
            <person name="Pryszcz L.P."/>
            <person name="Cillingova A."/>
            <person name="Nosek J."/>
            <person name="Gabaldon T."/>
        </authorList>
    </citation>
    <scope>NUCLEOTIDE SEQUENCE [LARGE SCALE GENOMIC DNA]</scope>
    <source>
        <strain evidence="2 3">CBS 10753</strain>
    </source>
</reference>
<dbReference type="Proteomes" id="UP000694255">
    <property type="component" value="Unassembled WGS sequence"/>
</dbReference>
<accession>A0A8J5UUV7</accession>
<organism evidence="2 3">
    <name type="scientific">[Candida] subhashii</name>
    <dbReference type="NCBI Taxonomy" id="561895"/>
    <lineage>
        <taxon>Eukaryota</taxon>
        <taxon>Fungi</taxon>
        <taxon>Dikarya</taxon>
        <taxon>Ascomycota</taxon>
        <taxon>Saccharomycotina</taxon>
        <taxon>Pichiomycetes</taxon>
        <taxon>Debaryomycetaceae</taxon>
        <taxon>Spathaspora</taxon>
    </lineage>
</organism>
<keyword evidence="3" id="KW-1185">Reference proteome</keyword>
<evidence type="ECO:0000259" key="1">
    <source>
        <dbReference type="PROSITE" id="PS50181"/>
    </source>
</evidence>
<gene>
    <name evidence="2" type="ORF">J8A68_004528</name>
</gene>
<evidence type="ECO:0000313" key="2">
    <source>
        <dbReference type="EMBL" id="KAG7661925.1"/>
    </source>
</evidence>
<dbReference type="PROSITE" id="PS50181">
    <property type="entry name" value="FBOX"/>
    <property type="match status" value="1"/>
</dbReference>
<dbReference type="InterPro" id="IPR001810">
    <property type="entry name" value="F-box_dom"/>
</dbReference>
<dbReference type="AlphaFoldDB" id="A0A8J5UUV7"/>
<dbReference type="CDD" id="cd09917">
    <property type="entry name" value="F-box_SF"/>
    <property type="match status" value="1"/>
</dbReference>
<evidence type="ECO:0000313" key="3">
    <source>
        <dbReference type="Proteomes" id="UP000694255"/>
    </source>
</evidence>
<dbReference type="EMBL" id="JAGSYN010000187">
    <property type="protein sequence ID" value="KAG7661925.1"/>
    <property type="molecule type" value="Genomic_DNA"/>
</dbReference>
<dbReference type="OrthoDB" id="4016968at2759"/>
<proteinExistence type="predicted"/>
<dbReference type="Pfam" id="PF12937">
    <property type="entry name" value="F-box-like"/>
    <property type="match status" value="1"/>
</dbReference>